<proteinExistence type="predicted"/>
<organism evidence="1 2">
    <name type="scientific">Escherichia fergusonii</name>
    <dbReference type="NCBI Taxonomy" id="564"/>
    <lineage>
        <taxon>Bacteria</taxon>
        <taxon>Pseudomonadati</taxon>
        <taxon>Pseudomonadota</taxon>
        <taxon>Gammaproteobacteria</taxon>
        <taxon>Enterobacterales</taxon>
        <taxon>Enterobacteriaceae</taxon>
        <taxon>Escherichia</taxon>
    </lineage>
</organism>
<dbReference type="AlphaFoldDB" id="A0A7W3EDW2"/>
<accession>A0A7W3EDW2</accession>
<protein>
    <submittedName>
        <fullName evidence="1">Uncharacterized protein</fullName>
    </submittedName>
</protein>
<evidence type="ECO:0000313" key="1">
    <source>
        <dbReference type="EMBL" id="QLN00829.1"/>
    </source>
</evidence>
<dbReference type="Proteomes" id="UP000510927">
    <property type="component" value="Chromosome"/>
</dbReference>
<dbReference type="RefSeq" id="WP_181202589.1">
    <property type="nucleotide sequence ID" value="NZ_CP055675.1"/>
</dbReference>
<sequence length="147" mass="17429">MISVKTYIKSNNEFVEFNHYEEAFEDSDYIEGAIELTINGVILFNKDMWDYIDQLWSYIADGIICIQSNKPFETYFPDQPIKISFTPVKESVSVSVICYSEIKVKVDKKEFIHEMSKHVISFFDYLRRKDATFNGRYAELFSLLYRH</sequence>
<gene>
    <name evidence="1" type="ORF">HVY52_13835</name>
</gene>
<evidence type="ECO:0000313" key="2">
    <source>
        <dbReference type="Proteomes" id="UP000510927"/>
    </source>
</evidence>
<dbReference type="EMBL" id="CP055675">
    <property type="protein sequence ID" value="QLN00829.1"/>
    <property type="molecule type" value="Genomic_DNA"/>
</dbReference>
<name>A0A7W3EDW2_ESCFE</name>
<reference evidence="1 2" key="1">
    <citation type="submission" date="2020-06" db="EMBL/GenBank/DDBJ databases">
        <title>REHAB project genomes.</title>
        <authorList>
            <person name="Shaw L.P."/>
        </authorList>
    </citation>
    <scope>NUCLEOTIDE SEQUENCE [LARGE SCALE GENOMIC DNA]</scope>
    <source>
        <strain evidence="1 2">RHB28-C13</strain>
    </source>
</reference>